<dbReference type="EMBL" id="SJPG01000001">
    <property type="protein sequence ID" value="TWT62894.1"/>
    <property type="molecule type" value="Genomic_DNA"/>
</dbReference>
<reference evidence="1 2" key="1">
    <citation type="submission" date="2019-02" db="EMBL/GenBank/DDBJ databases">
        <title>Deep-cultivation of Planctomycetes and their phenomic and genomic characterization uncovers novel biology.</title>
        <authorList>
            <person name="Wiegand S."/>
            <person name="Jogler M."/>
            <person name="Boedeker C."/>
            <person name="Pinto D."/>
            <person name="Vollmers J."/>
            <person name="Rivas-Marin E."/>
            <person name="Kohn T."/>
            <person name="Peeters S.H."/>
            <person name="Heuer A."/>
            <person name="Rast P."/>
            <person name="Oberbeckmann S."/>
            <person name="Bunk B."/>
            <person name="Jeske O."/>
            <person name="Meyerdierks A."/>
            <person name="Storesund J.E."/>
            <person name="Kallscheuer N."/>
            <person name="Luecker S."/>
            <person name="Lage O.M."/>
            <person name="Pohl T."/>
            <person name="Merkel B.J."/>
            <person name="Hornburger P."/>
            <person name="Mueller R.-W."/>
            <person name="Bruemmer F."/>
            <person name="Labrenz M."/>
            <person name="Spormann A.M."/>
            <person name="Op Den Camp H."/>
            <person name="Overmann J."/>
            <person name="Amann R."/>
            <person name="Jetten M.S.M."/>
            <person name="Mascher T."/>
            <person name="Medema M.H."/>
            <person name="Devos D.P."/>
            <person name="Kaster A.-K."/>
            <person name="Ovreas L."/>
            <person name="Rohde M."/>
            <person name="Galperin M.Y."/>
            <person name="Jogler C."/>
        </authorList>
    </citation>
    <scope>NUCLEOTIDE SEQUENCE [LARGE SCALE GENOMIC DNA]</scope>
    <source>
        <strain evidence="1 2">Pan54</strain>
    </source>
</reference>
<protein>
    <submittedName>
        <fullName evidence="1">Uncharacterized protein</fullName>
    </submittedName>
</protein>
<dbReference type="AlphaFoldDB" id="A0A5C5XJ98"/>
<sequence>MEKLKDLINGPFVSESEDGVNYRILNNDGDAVAWITGNLISGLILTLLNGICEEESK</sequence>
<gene>
    <name evidence="1" type="ORF">Pan54_36410</name>
</gene>
<proteinExistence type="predicted"/>
<comment type="caution">
    <text evidence="1">The sequence shown here is derived from an EMBL/GenBank/DDBJ whole genome shotgun (WGS) entry which is preliminary data.</text>
</comment>
<dbReference type="Proteomes" id="UP000316095">
    <property type="component" value="Unassembled WGS sequence"/>
</dbReference>
<name>A0A5C5XJ98_9PLAN</name>
<keyword evidence="2" id="KW-1185">Reference proteome</keyword>
<accession>A0A5C5XJ98</accession>
<evidence type="ECO:0000313" key="1">
    <source>
        <dbReference type="EMBL" id="TWT62894.1"/>
    </source>
</evidence>
<organism evidence="1 2">
    <name type="scientific">Rubinisphaera italica</name>
    <dbReference type="NCBI Taxonomy" id="2527969"/>
    <lineage>
        <taxon>Bacteria</taxon>
        <taxon>Pseudomonadati</taxon>
        <taxon>Planctomycetota</taxon>
        <taxon>Planctomycetia</taxon>
        <taxon>Planctomycetales</taxon>
        <taxon>Planctomycetaceae</taxon>
        <taxon>Rubinisphaera</taxon>
    </lineage>
</organism>
<evidence type="ECO:0000313" key="2">
    <source>
        <dbReference type="Proteomes" id="UP000316095"/>
    </source>
</evidence>